<proteinExistence type="predicted"/>
<evidence type="ECO:0000313" key="1">
    <source>
        <dbReference type="EMBL" id="MEN2744412.1"/>
    </source>
</evidence>
<reference evidence="1 2" key="1">
    <citation type="submission" date="2024-05" db="EMBL/GenBank/DDBJ databases">
        <title>Sinomonas sp. nov., isolated from a waste landfill.</title>
        <authorList>
            <person name="Zhao Y."/>
        </authorList>
    </citation>
    <scope>NUCLEOTIDE SEQUENCE [LARGE SCALE GENOMIC DNA]</scope>
    <source>
        <strain evidence="1 2">CCTCC AB2014300</strain>
    </source>
</reference>
<evidence type="ECO:0000313" key="2">
    <source>
        <dbReference type="Proteomes" id="UP001422074"/>
    </source>
</evidence>
<organism evidence="1 2">
    <name type="scientific">Sinomonas halotolerans</name>
    <dbReference type="NCBI Taxonomy" id="1644133"/>
    <lineage>
        <taxon>Bacteria</taxon>
        <taxon>Bacillati</taxon>
        <taxon>Actinomycetota</taxon>
        <taxon>Actinomycetes</taxon>
        <taxon>Micrococcales</taxon>
        <taxon>Micrococcaceae</taxon>
        <taxon>Sinomonas</taxon>
    </lineage>
</organism>
<comment type="caution">
    <text evidence="1">The sequence shown here is derived from an EMBL/GenBank/DDBJ whole genome shotgun (WGS) entry which is preliminary data.</text>
</comment>
<dbReference type="EMBL" id="JBDFRB010000005">
    <property type="protein sequence ID" value="MEN2744412.1"/>
    <property type="molecule type" value="Genomic_DNA"/>
</dbReference>
<accession>A0ABU9WYY8</accession>
<name>A0ABU9WYY8_9MICC</name>
<protein>
    <submittedName>
        <fullName evidence="1">Uncharacterized protein</fullName>
    </submittedName>
</protein>
<dbReference type="Proteomes" id="UP001422074">
    <property type="component" value="Unassembled WGS sequence"/>
</dbReference>
<gene>
    <name evidence="1" type="ORF">ABCQ75_07645</name>
</gene>
<sequence>MATDTGVDAAITGDSGAAASGAIVPRDGLDAPFDGTRDVLAEDTVGAEDPADGPGIACAGEVACAVAGEIAAA</sequence>
<dbReference type="RefSeq" id="WP_345884412.1">
    <property type="nucleotide sequence ID" value="NZ_JBDFRB010000005.1"/>
</dbReference>
<keyword evidence="2" id="KW-1185">Reference proteome</keyword>